<dbReference type="InterPro" id="IPR019734">
    <property type="entry name" value="TPR_rpt"/>
</dbReference>
<dbReference type="PANTHER" id="PTHR19959">
    <property type="entry name" value="KINESIN LIGHT CHAIN"/>
    <property type="match status" value="1"/>
</dbReference>
<proteinExistence type="predicted"/>
<feature type="repeat" description="TPR" evidence="1">
    <location>
        <begin position="1284"/>
        <end position="1317"/>
    </location>
</feature>
<feature type="repeat" description="TPR" evidence="1">
    <location>
        <begin position="1240"/>
        <end position="1273"/>
    </location>
</feature>
<dbReference type="SUPFAM" id="SSF48452">
    <property type="entry name" value="TPR-like"/>
    <property type="match status" value="2"/>
</dbReference>
<feature type="repeat" description="TPR" evidence="1">
    <location>
        <begin position="1020"/>
        <end position="1053"/>
    </location>
</feature>
<feature type="repeat" description="TPR" evidence="1">
    <location>
        <begin position="1108"/>
        <end position="1141"/>
    </location>
</feature>
<dbReference type="SMART" id="SM00028">
    <property type="entry name" value="TPR"/>
    <property type="match status" value="13"/>
</dbReference>
<dbReference type="InterPro" id="IPR011990">
    <property type="entry name" value="TPR-like_helical_dom_sf"/>
</dbReference>
<protein>
    <submittedName>
        <fullName evidence="3">Uncharacterized protein LOC109467242</fullName>
    </submittedName>
</protein>
<dbReference type="Gene3D" id="1.25.40.10">
    <property type="entry name" value="Tetratricopeptide repeat domain"/>
    <property type="match status" value="4"/>
</dbReference>
<keyword evidence="2" id="KW-1185">Reference proteome</keyword>
<dbReference type="PROSITE" id="PS50005">
    <property type="entry name" value="TPR"/>
    <property type="match status" value="9"/>
</dbReference>
<reference evidence="3" key="1">
    <citation type="submission" date="2025-08" db="UniProtKB">
        <authorList>
            <consortium name="RefSeq"/>
        </authorList>
    </citation>
    <scope>IDENTIFICATION</scope>
    <source>
        <tissue evidence="3">Gonad</tissue>
    </source>
</reference>
<dbReference type="KEGG" id="bbel:109467242"/>
<sequence length="1440" mass="162486">MSNILRVAGALLPADVQCRRFMAANRYDLAETGYDRALLAAMSDMDRLQEVEVLKSLGDLNVEKGRLHKTEAPRNLKRGLNLYRAALLRCEDPGEGESLQHRVELTEKLRQKTPIAGSTRNTSINSVARASEIFQDLDKKRASGGHLEIFQDLDSKRTKGGHMESISEGYTKVLVEGIAEGNNMLQVEAIKSLGDVDLKRGRDLKEPRHLTKATALYSTALERCDDPHGKTVLTHRLLHAAKVRRDMADRRRRVGRSTFLYCSHTEKNTAPLPSGHDISTWNVSLDVVYTDQLQEGLKALQTGDLDRAEKHFAAALKAVHFKDPNRDQYIKEAEPLCRLSDVYMERGKKSKDGSDFTKAAALRNAALVRARTEDREAIKQTILQVSQSFVEHVLGIKQAVNTSKRGKHKSKLKKDREHVEKEMKQIEQEIDPYSLDDDDPEIREVEKQRVKAIITLFQTIAAQRKTFIVDLVDECIEVMGSLPCKYAMIGLGSLATGLVTPYSDLEFAILIEEETESNVGYFRNLTHYLHLKVINLGETILPAMAIKSLNDFSTDPPNSWFYDSVTPRGFAFDGFMPHASKTPLGRGETAELIHTPSEMTIVLIEDLQRYLHKIRQDDMTFHSKKGYHLATILGNVCLITGEQDLVDVYSALWTQKLQSSEGVIPALQASSIMSENTNNQTFTFEDPTSRLLDVKKDIYRFSTLAVSCWALLYGIQPTTIWETIQIMNKNGVINSENAHHLMVLVSISAELRLRTYMHNRGQVENMSALPSISDNTDMGEKLRKVFYFSNTKQLMRYHYTATPLKVFILQLTEIYPSTVEPPVLFHNSPTLQAAVYKSLCEYEKAKSCMEVALQHEVAKHGEGREHPDVAALLNNLGVAWSHLGDYRSAVSYHEQSLQMERSIHGEDTEHPDIAQSLHNFGNSWSHIGDHRKAVSYYEQALQMMRGIYGEDTPHPDIATSLNSLGTAWSSLGDNRKASLHNLGNAWRHLADHRKAVSYHEQSLQMRRSIYGEDTEHPDIAQSLNNLGNAWSDLGDHRKAASYYEQSLQMRRSFYGKNTEHPDIAGSLNNLGNAWSGLGNYRKAVSYHKQSLQMMRSIYGENTEHPGIAASLHNLGNAWRDLGDHRKAVSYHEQALQMRRSIYGEDTEHPDIAASLGNLGNAWRDLGDHRKAVSYHEQALQIRRNIHGENTEHLDIVKSLHGLGNAWADLGDHRKAVSYHEQVLQMMRSIHNEDTEHPDITGSLNSLGAAWSNLGDHRKAVSYFEQALQMRWNIHGKDTEHPDIATLLNNLGTAWWNLGDYRKAVSYHEQSLQMRRSIYGEDTEHPDIAASLNNLGNAWRGLGDHRKAVSYYEQVLQMNRSIHGEVNEHPDIATSLNILGAGWLMFGDHRKAVSYFEQALQMMRSIHGEDDGHPDVAKTLKGLSLARSLIVDRGEATNCQE</sequence>
<accession>A0A6P4Y8G2</accession>
<feature type="repeat" description="TPR" evidence="1">
    <location>
        <begin position="1328"/>
        <end position="1361"/>
    </location>
</feature>
<feature type="repeat" description="TPR" evidence="1">
    <location>
        <begin position="1152"/>
        <end position="1185"/>
    </location>
</feature>
<dbReference type="Pfam" id="PF13374">
    <property type="entry name" value="TPR_10"/>
    <property type="match status" value="3"/>
</dbReference>
<feature type="repeat" description="TPR" evidence="1">
    <location>
        <begin position="914"/>
        <end position="947"/>
    </location>
</feature>
<gene>
    <name evidence="3" type="primary">LOC109467242</name>
</gene>
<organism evidence="2 3">
    <name type="scientific">Branchiostoma belcheri</name>
    <name type="common">Amphioxus</name>
    <dbReference type="NCBI Taxonomy" id="7741"/>
    <lineage>
        <taxon>Eukaryota</taxon>
        <taxon>Metazoa</taxon>
        <taxon>Chordata</taxon>
        <taxon>Cephalochordata</taxon>
        <taxon>Leptocardii</taxon>
        <taxon>Amphioxiformes</taxon>
        <taxon>Branchiostomatidae</taxon>
        <taxon>Branchiostoma</taxon>
    </lineage>
</organism>
<keyword evidence="1" id="KW-0802">TPR repeat</keyword>
<evidence type="ECO:0000313" key="2">
    <source>
        <dbReference type="Proteomes" id="UP000515135"/>
    </source>
</evidence>
<evidence type="ECO:0000256" key="1">
    <source>
        <dbReference type="PROSITE-ProRule" id="PRU00339"/>
    </source>
</evidence>
<feature type="repeat" description="TPR" evidence="1">
    <location>
        <begin position="1372"/>
        <end position="1405"/>
    </location>
</feature>
<dbReference type="PANTHER" id="PTHR19959:SF119">
    <property type="entry name" value="FUNGAL LIPASE-LIKE DOMAIN-CONTAINING PROTEIN"/>
    <property type="match status" value="1"/>
</dbReference>
<dbReference type="GeneID" id="109467242"/>
<feature type="repeat" description="TPR" evidence="1">
    <location>
        <begin position="870"/>
        <end position="903"/>
    </location>
</feature>
<dbReference type="OrthoDB" id="5986190at2759"/>
<dbReference type="Proteomes" id="UP000515135">
    <property type="component" value="Unplaced"/>
</dbReference>
<dbReference type="Pfam" id="PF13424">
    <property type="entry name" value="TPR_12"/>
    <property type="match status" value="4"/>
</dbReference>
<dbReference type="Pfam" id="PF13181">
    <property type="entry name" value="TPR_8"/>
    <property type="match status" value="1"/>
</dbReference>
<dbReference type="RefSeq" id="XP_019620743.1">
    <property type="nucleotide sequence ID" value="XM_019765184.1"/>
</dbReference>
<name>A0A6P4Y8G2_BRABE</name>
<evidence type="ECO:0000313" key="3">
    <source>
        <dbReference type="RefSeq" id="XP_019620743.1"/>
    </source>
</evidence>